<dbReference type="Proteomes" id="UP000006591">
    <property type="component" value="Chromosome 2"/>
</dbReference>
<dbReference type="HOGENOM" id="CLU_1135057_0_0_1"/>
<dbReference type="Gramene" id="ONIVA02G00500.1">
    <property type="protein sequence ID" value="ONIVA02G00500.1"/>
    <property type="gene ID" value="ONIVA02G00500"/>
</dbReference>
<reference evidence="2" key="1">
    <citation type="submission" date="2015-04" db="UniProtKB">
        <authorList>
            <consortium name="EnsemblPlants"/>
        </authorList>
    </citation>
    <scope>IDENTIFICATION</scope>
    <source>
        <strain evidence="2">SL10</strain>
    </source>
</reference>
<accession>A0A0E0FZW9</accession>
<evidence type="ECO:0000313" key="3">
    <source>
        <dbReference type="Proteomes" id="UP000006591"/>
    </source>
</evidence>
<name>A0A0E0FZW9_ORYNI</name>
<evidence type="ECO:0000256" key="1">
    <source>
        <dbReference type="SAM" id="MobiDB-lite"/>
    </source>
</evidence>
<feature type="compositionally biased region" description="Polar residues" evidence="1">
    <location>
        <begin position="201"/>
        <end position="211"/>
    </location>
</feature>
<sequence length="245" mass="25751">MNPTPLTQRYKMLSRGRSNKSPKPSDNSHSLSKFATSASCECLTAPVAAALRVFGLVLAGQSVGRQGELRRAGRWVGCSTGAPAGYHACTGQFSWEGQGHAHGRGFGEPEEVAAISEPMRSGKLVEERACGRRHAPFLAWSRISAANLPHGRCLTPPKCFPLATAAAAAASLGVTGSDMSAKPKQQEDPSYDDESGESRGSGFTSANTPSGSHPHENASRIAPNTTMSSASSSRSRRRKQQAAAT</sequence>
<proteinExistence type="predicted"/>
<keyword evidence="3" id="KW-1185">Reference proteome</keyword>
<reference evidence="2" key="2">
    <citation type="submission" date="2018-04" db="EMBL/GenBank/DDBJ databases">
        <title>OnivRS2 (Oryza nivara Reference Sequence Version 2).</title>
        <authorList>
            <person name="Zhang J."/>
            <person name="Kudrna D."/>
            <person name="Lee S."/>
            <person name="Talag J."/>
            <person name="Rajasekar S."/>
            <person name="Welchert J."/>
            <person name="Hsing Y.-I."/>
            <person name="Wing R.A."/>
        </authorList>
    </citation>
    <scope>NUCLEOTIDE SEQUENCE [LARGE SCALE GENOMIC DNA]</scope>
    <source>
        <strain evidence="2">SL10</strain>
    </source>
</reference>
<dbReference type="AlphaFoldDB" id="A0A0E0FZW9"/>
<evidence type="ECO:0000313" key="2">
    <source>
        <dbReference type="EnsemblPlants" id="ONIVA02G00500.1"/>
    </source>
</evidence>
<feature type="region of interest" description="Disordered" evidence="1">
    <location>
        <begin position="175"/>
        <end position="245"/>
    </location>
</feature>
<organism evidence="2">
    <name type="scientific">Oryza nivara</name>
    <name type="common">Indian wild rice</name>
    <name type="synonym">Oryza sativa f. spontanea</name>
    <dbReference type="NCBI Taxonomy" id="4536"/>
    <lineage>
        <taxon>Eukaryota</taxon>
        <taxon>Viridiplantae</taxon>
        <taxon>Streptophyta</taxon>
        <taxon>Embryophyta</taxon>
        <taxon>Tracheophyta</taxon>
        <taxon>Spermatophyta</taxon>
        <taxon>Magnoliopsida</taxon>
        <taxon>Liliopsida</taxon>
        <taxon>Poales</taxon>
        <taxon>Poaceae</taxon>
        <taxon>BOP clade</taxon>
        <taxon>Oryzoideae</taxon>
        <taxon>Oryzeae</taxon>
        <taxon>Oryzinae</taxon>
        <taxon>Oryza</taxon>
    </lineage>
</organism>
<protein>
    <submittedName>
        <fullName evidence="2">Uncharacterized protein</fullName>
    </submittedName>
</protein>
<feature type="compositionally biased region" description="Basic residues" evidence="1">
    <location>
        <begin position="234"/>
        <end position="245"/>
    </location>
</feature>
<dbReference type="EnsemblPlants" id="ONIVA02G00500.1">
    <property type="protein sequence ID" value="ONIVA02G00500.1"/>
    <property type="gene ID" value="ONIVA02G00500"/>
</dbReference>